<feature type="non-terminal residue" evidence="1">
    <location>
        <position position="105"/>
    </location>
</feature>
<dbReference type="OrthoDB" id="6133052at2759"/>
<dbReference type="SUPFAM" id="SSF52540">
    <property type="entry name" value="P-loop containing nucleoside triphosphate hydrolases"/>
    <property type="match status" value="1"/>
</dbReference>
<dbReference type="AlphaFoldDB" id="A0A8B6FEV2"/>
<proteinExistence type="predicted"/>
<dbReference type="Gene3D" id="3.30.70.1390">
    <property type="entry name" value="ROC domain from the Parkinson's disease-associated leucine-rich repeat kinase 2"/>
    <property type="match status" value="1"/>
</dbReference>
<accession>A0A8B6FEV2</accession>
<keyword evidence="2" id="KW-1185">Reference proteome</keyword>
<protein>
    <submittedName>
        <fullName evidence="1">Uncharacterized protein</fullName>
    </submittedName>
</protein>
<feature type="non-terminal residue" evidence="1">
    <location>
        <position position="1"/>
    </location>
</feature>
<sequence length="105" mass="12006">LPTILPQESMITDKQESSIYDTQESLIHDDEKQKFIQKLLLKGECGKHHFARVVFIGKNGVGKTSLMRRLLWQNKEQVISTESTDGIEIEKCNINVKTGMWSPCD</sequence>
<dbReference type="InterPro" id="IPR027417">
    <property type="entry name" value="P-loop_NTPase"/>
</dbReference>
<gene>
    <name evidence="1" type="ORF">MGAL_10B060837</name>
</gene>
<reference evidence="1" key="1">
    <citation type="submission" date="2018-11" db="EMBL/GenBank/DDBJ databases">
        <authorList>
            <person name="Alioto T."/>
            <person name="Alioto T."/>
        </authorList>
    </citation>
    <scope>NUCLEOTIDE SEQUENCE</scope>
</reference>
<dbReference type="EMBL" id="UYJE01006641">
    <property type="protein sequence ID" value="VDI47700.1"/>
    <property type="molecule type" value="Genomic_DNA"/>
</dbReference>
<dbReference type="Proteomes" id="UP000596742">
    <property type="component" value="Unassembled WGS sequence"/>
</dbReference>
<evidence type="ECO:0000313" key="1">
    <source>
        <dbReference type="EMBL" id="VDI47700.1"/>
    </source>
</evidence>
<comment type="caution">
    <text evidence="1">The sequence shown here is derived from an EMBL/GenBank/DDBJ whole genome shotgun (WGS) entry which is preliminary data.</text>
</comment>
<organism evidence="1 2">
    <name type="scientific">Mytilus galloprovincialis</name>
    <name type="common">Mediterranean mussel</name>
    <dbReference type="NCBI Taxonomy" id="29158"/>
    <lineage>
        <taxon>Eukaryota</taxon>
        <taxon>Metazoa</taxon>
        <taxon>Spiralia</taxon>
        <taxon>Lophotrochozoa</taxon>
        <taxon>Mollusca</taxon>
        <taxon>Bivalvia</taxon>
        <taxon>Autobranchia</taxon>
        <taxon>Pteriomorphia</taxon>
        <taxon>Mytilida</taxon>
        <taxon>Mytiloidea</taxon>
        <taxon>Mytilidae</taxon>
        <taxon>Mytilinae</taxon>
        <taxon>Mytilus</taxon>
    </lineage>
</organism>
<evidence type="ECO:0000313" key="2">
    <source>
        <dbReference type="Proteomes" id="UP000596742"/>
    </source>
</evidence>
<name>A0A8B6FEV2_MYTGA</name>